<dbReference type="InterPro" id="IPR004704">
    <property type="entry name" value="PTS_IID_man"/>
</dbReference>
<dbReference type="InterPro" id="IPR050303">
    <property type="entry name" value="GatZ_KbaZ_carbometab"/>
</dbReference>
<proteinExistence type="predicted"/>
<dbReference type="EMBL" id="UGAW01000001">
    <property type="protein sequence ID" value="STG51868.1"/>
    <property type="molecule type" value="Genomic_DNA"/>
</dbReference>
<reference evidence="1 2" key="1">
    <citation type="submission" date="2018-06" db="EMBL/GenBank/DDBJ databases">
        <authorList>
            <consortium name="Pathogen Informatics"/>
            <person name="Doyle S."/>
        </authorList>
    </citation>
    <scope>NUCLEOTIDE SEQUENCE [LARGE SCALE GENOMIC DNA]</scope>
    <source>
        <strain evidence="1 2">NCTC11112</strain>
    </source>
</reference>
<dbReference type="PROSITE" id="PS51108">
    <property type="entry name" value="PTS_EIID"/>
    <property type="match status" value="1"/>
</dbReference>
<sequence length="114" mass="12214">MIPAIKRLYPLKEDQVAALRRHLVFFNTTPAVCGPVIGVTAAMEEARANGAEIDDGTINGIKVGLMGPLAGVGDPLVWGTLRPITAALGASLHFRATFSARCCFSLFSTRCVWR</sequence>
<protein>
    <submittedName>
        <fullName evidence="1">PTS system, mannose-specific IID component</fullName>
    </submittedName>
</protein>
<dbReference type="PANTHER" id="PTHR32502:SF27">
    <property type="entry name" value="PTS SYSTEM, MANNOSE-SPECIFIC IID COMPONENT"/>
    <property type="match status" value="1"/>
</dbReference>
<accession>A0A376MN34</accession>
<dbReference type="Proteomes" id="UP000254817">
    <property type="component" value="Unassembled WGS sequence"/>
</dbReference>
<dbReference type="Pfam" id="PF03613">
    <property type="entry name" value="EIID-AGA"/>
    <property type="match status" value="1"/>
</dbReference>
<dbReference type="AlphaFoldDB" id="A0A376MN34"/>
<gene>
    <name evidence="1" type="primary">manZ_3</name>
    <name evidence="1" type="ORF">NCTC11112_02349</name>
</gene>
<evidence type="ECO:0000313" key="2">
    <source>
        <dbReference type="Proteomes" id="UP000254817"/>
    </source>
</evidence>
<evidence type="ECO:0000313" key="1">
    <source>
        <dbReference type="EMBL" id="STG51868.1"/>
    </source>
</evidence>
<organism evidence="1 2">
    <name type="scientific">Escherichia coli</name>
    <dbReference type="NCBI Taxonomy" id="562"/>
    <lineage>
        <taxon>Bacteria</taxon>
        <taxon>Pseudomonadati</taxon>
        <taxon>Pseudomonadota</taxon>
        <taxon>Gammaproteobacteria</taxon>
        <taxon>Enterobacterales</taxon>
        <taxon>Enterobacteriaceae</taxon>
        <taxon>Escherichia</taxon>
    </lineage>
</organism>
<dbReference type="GO" id="GO:0009401">
    <property type="term" value="P:phosphoenolpyruvate-dependent sugar phosphotransferase system"/>
    <property type="evidence" value="ECO:0007669"/>
    <property type="project" value="InterPro"/>
</dbReference>
<dbReference type="PANTHER" id="PTHR32502">
    <property type="entry name" value="N-ACETYLGALACTOSAMINE PERMEASE II COMPONENT-RELATED"/>
    <property type="match status" value="1"/>
</dbReference>
<name>A0A376MN34_ECOLX</name>
<dbReference type="GO" id="GO:0005886">
    <property type="term" value="C:plasma membrane"/>
    <property type="evidence" value="ECO:0007669"/>
    <property type="project" value="TreeGrafter"/>
</dbReference>